<feature type="chain" id="PRO_5026008559" evidence="7">
    <location>
        <begin position="25"/>
        <end position="642"/>
    </location>
</feature>
<keyword evidence="7" id="KW-0732">Signal</keyword>
<keyword evidence="3 6" id="KW-0812">Transmembrane</keyword>
<dbReference type="PANTHER" id="PTHR35007">
    <property type="entry name" value="INTEGRAL MEMBRANE PROTEIN-RELATED"/>
    <property type="match status" value="1"/>
</dbReference>
<dbReference type="EMBL" id="WUTW01000002">
    <property type="protein sequence ID" value="MXQ64571.1"/>
    <property type="molecule type" value="Genomic_DNA"/>
</dbReference>
<dbReference type="OrthoDB" id="597333at2"/>
<evidence type="ECO:0000256" key="2">
    <source>
        <dbReference type="ARBA" id="ARBA00022475"/>
    </source>
</evidence>
<protein>
    <submittedName>
        <fullName evidence="9">VWA domain-containing protein</fullName>
    </submittedName>
</protein>
<dbReference type="Proteomes" id="UP000431901">
    <property type="component" value="Unassembled WGS sequence"/>
</dbReference>
<comment type="caution">
    <text evidence="9">The sequence shown here is derived from an EMBL/GenBank/DDBJ whole genome shotgun (WGS) entry which is preliminary data.</text>
</comment>
<keyword evidence="5 6" id="KW-0472">Membrane</keyword>
<feature type="transmembrane region" description="Helical" evidence="6">
    <location>
        <begin position="615"/>
        <end position="634"/>
    </location>
</feature>
<gene>
    <name evidence="9" type="ORF">GQ466_11035</name>
</gene>
<keyword evidence="4 6" id="KW-1133">Transmembrane helix</keyword>
<evidence type="ECO:0000256" key="6">
    <source>
        <dbReference type="SAM" id="Phobius"/>
    </source>
</evidence>
<dbReference type="InterPro" id="IPR018076">
    <property type="entry name" value="T2SS_GspF_dom"/>
</dbReference>
<dbReference type="CDD" id="cd00198">
    <property type="entry name" value="vWFA"/>
    <property type="match status" value="1"/>
</dbReference>
<dbReference type="Gene3D" id="3.40.50.410">
    <property type="entry name" value="von Willebrand factor, type A domain"/>
    <property type="match status" value="1"/>
</dbReference>
<evidence type="ECO:0000313" key="10">
    <source>
        <dbReference type="Proteomes" id="UP000431901"/>
    </source>
</evidence>
<organism evidence="9 10">
    <name type="scientific">Actinomadura rayongensis</name>
    <dbReference type="NCBI Taxonomy" id="1429076"/>
    <lineage>
        <taxon>Bacteria</taxon>
        <taxon>Bacillati</taxon>
        <taxon>Actinomycetota</taxon>
        <taxon>Actinomycetes</taxon>
        <taxon>Streptosporangiales</taxon>
        <taxon>Thermomonosporaceae</taxon>
        <taxon>Actinomadura</taxon>
    </lineage>
</organism>
<dbReference type="InterPro" id="IPR042094">
    <property type="entry name" value="T2SS_GspF_sf"/>
</dbReference>
<evidence type="ECO:0000313" key="9">
    <source>
        <dbReference type="EMBL" id="MXQ64571.1"/>
    </source>
</evidence>
<comment type="subcellular location">
    <subcellularLocation>
        <location evidence="1">Cell membrane</location>
        <topology evidence="1">Multi-pass membrane protein</topology>
    </subcellularLocation>
</comment>
<proteinExistence type="predicted"/>
<dbReference type="Pfam" id="PF00482">
    <property type="entry name" value="T2SSF"/>
    <property type="match status" value="1"/>
</dbReference>
<evidence type="ECO:0000256" key="4">
    <source>
        <dbReference type="ARBA" id="ARBA00022989"/>
    </source>
</evidence>
<accession>A0A6I4W539</accession>
<evidence type="ECO:0000256" key="5">
    <source>
        <dbReference type="ARBA" id="ARBA00023136"/>
    </source>
</evidence>
<reference evidence="9 10" key="1">
    <citation type="submission" date="2019-12" db="EMBL/GenBank/DDBJ databases">
        <title>Nocardia macrotermitis sp. nov. and Nocardia aurantia sp. nov., isolated from the gut of the fungus growing-termite Macrotermes natalensis.</title>
        <authorList>
            <person name="Christine B."/>
            <person name="Rene B."/>
        </authorList>
    </citation>
    <scope>NUCLEOTIDE SEQUENCE [LARGE SCALE GENOMIC DNA]</scope>
    <source>
        <strain evidence="9 10">DSM 102126</strain>
    </source>
</reference>
<keyword evidence="10" id="KW-1185">Reference proteome</keyword>
<keyword evidence="2" id="KW-1003">Cell membrane</keyword>
<evidence type="ECO:0000256" key="3">
    <source>
        <dbReference type="ARBA" id="ARBA00022692"/>
    </source>
</evidence>
<dbReference type="Gene3D" id="1.20.81.30">
    <property type="entry name" value="Type II secretion system (T2SS), domain F"/>
    <property type="match status" value="1"/>
</dbReference>
<dbReference type="PANTHER" id="PTHR35007:SF1">
    <property type="entry name" value="PILUS ASSEMBLY PROTEIN"/>
    <property type="match status" value="1"/>
</dbReference>
<feature type="signal peptide" evidence="7">
    <location>
        <begin position="1"/>
        <end position="24"/>
    </location>
</feature>
<dbReference type="SMART" id="SM00327">
    <property type="entry name" value="VWA"/>
    <property type="match status" value="1"/>
</dbReference>
<feature type="transmembrane region" description="Helical" evidence="6">
    <location>
        <begin position="439"/>
        <end position="456"/>
    </location>
</feature>
<sequence>MTRRLLVAGLLAVLGALVPGVAHAAPVARVDALTISGDRARFLFAGTGLPPDAELDPSSLRVTLDGRPASAQAEPPGAAKPGGTAAQGRSVMIVLDTSGSMGAAGLAAARQGAQRFLDRLPGDVAAGLALAGTRPGDQVVVRPTTDHAAPARAMRTLRPTGETDLYDGIAEAAGVLTGVDRRVVVLSDGADTGSATSLRTVRDRLTAARVTLDAVAFRTAEADDAALRVLTGATGGRLLKSVDADSLVRAFATAADSYRQSMWVTVRLPSARAGTTLDIAATARAGTATLRAAGKVRIPARPAATAPAAATTPAAATAVTSGALLLPMLSLVFLAILAAVLVVPYALARRADGGVAGRIQRYRASDAPDTGADASSPVVRRALGLSERAVGTGDRAERMARELRRAGLGLQPNEWLLVRVGLGLLAALMLALVTGNVLLGVPLGAALAWFGTRMYLSSRTAKRLNAFADQLPDALQLIAGSLRSGFTVAQSLDRLADQELDPLSGEISRAVAQTRLGVSVDEALEDVADRMSCRDLRWVVMAIRIQREVGGNLADVIEQTVQTMRERTHLRRHVRALSAEGRMSAYVLIALPIVVGLAMALIRPDYLEPLYKTPFGIFLLVLAIGLVCGGWVWMTRLVKVVA</sequence>
<dbReference type="InterPro" id="IPR036465">
    <property type="entry name" value="vWFA_dom_sf"/>
</dbReference>
<dbReference type="Pfam" id="PF13519">
    <property type="entry name" value="VWA_2"/>
    <property type="match status" value="1"/>
</dbReference>
<dbReference type="RefSeq" id="WP_161102785.1">
    <property type="nucleotide sequence ID" value="NZ_JBHLYI010000001.1"/>
</dbReference>
<evidence type="ECO:0000259" key="8">
    <source>
        <dbReference type="PROSITE" id="PS50234"/>
    </source>
</evidence>
<dbReference type="InterPro" id="IPR002035">
    <property type="entry name" value="VWF_A"/>
</dbReference>
<dbReference type="SUPFAM" id="SSF53300">
    <property type="entry name" value="vWA-like"/>
    <property type="match status" value="1"/>
</dbReference>
<dbReference type="GO" id="GO:0005886">
    <property type="term" value="C:plasma membrane"/>
    <property type="evidence" value="ECO:0007669"/>
    <property type="project" value="UniProtKB-SubCell"/>
</dbReference>
<dbReference type="AlphaFoldDB" id="A0A6I4W539"/>
<feature type="transmembrane region" description="Helical" evidence="6">
    <location>
        <begin position="324"/>
        <end position="348"/>
    </location>
</feature>
<dbReference type="PROSITE" id="PS50234">
    <property type="entry name" value="VWFA"/>
    <property type="match status" value="1"/>
</dbReference>
<feature type="transmembrane region" description="Helical" evidence="6">
    <location>
        <begin position="585"/>
        <end position="603"/>
    </location>
</feature>
<evidence type="ECO:0000256" key="7">
    <source>
        <dbReference type="SAM" id="SignalP"/>
    </source>
</evidence>
<evidence type="ECO:0000256" key="1">
    <source>
        <dbReference type="ARBA" id="ARBA00004651"/>
    </source>
</evidence>
<name>A0A6I4W539_9ACTN</name>
<feature type="transmembrane region" description="Helical" evidence="6">
    <location>
        <begin position="415"/>
        <end position="433"/>
    </location>
</feature>
<feature type="domain" description="VWFA" evidence="8">
    <location>
        <begin position="90"/>
        <end position="255"/>
    </location>
</feature>